<dbReference type="CDD" id="cd08231">
    <property type="entry name" value="MDR_TM0436_like"/>
    <property type="match status" value="1"/>
</dbReference>
<dbReference type="InterPro" id="IPR050129">
    <property type="entry name" value="Zn_alcohol_dh"/>
</dbReference>
<dbReference type="InterPro" id="IPR013149">
    <property type="entry name" value="ADH-like_C"/>
</dbReference>
<evidence type="ECO:0000259" key="3">
    <source>
        <dbReference type="SMART" id="SM00829"/>
    </source>
</evidence>
<keyword evidence="5" id="KW-1185">Reference proteome</keyword>
<dbReference type="Gene3D" id="3.90.180.10">
    <property type="entry name" value="Medium-chain alcohol dehydrogenases, catalytic domain"/>
    <property type="match status" value="1"/>
</dbReference>
<gene>
    <name evidence="4" type="ORF">GKO32_06990</name>
</gene>
<keyword evidence="2" id="KW-0560">Oxidoreductase</keyword>
<dbReference type="AlphaFoldDB" id="A0A6N7YPC2"/>
<dbReference type="Proteomes" id="UP000440096">
    <property type="component" value="Unassembled WGS sequence"/>
</dbReference>
<feature type="domain" description="Enoyl reductase (ER)" evidence="3">
    <location>
        <begin position="14"/>
        <end position="366"/>
    </location>
</feature>
<dbReference type="PANTHER" id="PTHR43401">
    <property type="entry name" value="L-THREONINE 3-DEHYDROGENASE"/>
    <property type="match status" value="1"/>
</dbReference>
<sequence>MSYPHTSRAVVVPDHDSGISVHELPVPALVESAVLVRIEAATGCGTDVHIAAGHMRHATTCRVPLVLGHEMVGRVVALGSNRTTDALNRPVSEGDLIAWASPWCGSCYWCAIAKQPTLCINANVYGFGPTDQFPGLTGGFAEYCYVHPRSQLVKVPELLEPALASSATCAFRTVVHAFETAGRVAPTDTLVIQGSGAVGLYATAYAKMVGIPQVIVIGAPTERLNLATQWGASQVLDIQTTTPEERLEAVIAATDGRGADLVAECSGVAPAFTESLNLVRRGGRVLVVGAADPRPSEIHATSFNMRQISVSGSISAEISHFWRAFNLLEQHQTNFDFSALLGNHYTLDTVDDALTSIAEGAMKPVIEPTPS</sequence>
<dbReference type="Pfam" id="PF08240">
    <property type="entry name" value="ADH_N"/>
    <property type="match status" value="1"/>
</dbReference>
<evidence type="ECO:0000313" key="5">
    <source>
        <dbReference type="Proteomes" id="UP000440096"/>
    </source>
</evidence>
<comment type="cofactor">
    <cofactor evidence="1">
        <name>Zn(2+)</name>
        <dbReference type="ChEBI" id="CHEBI:29105"/>
    </cofactor>
</comment>
<comment type="caution">
    <text evidence="4">The sequence shown here is derived from an EMBL/GenBank/DDBJ whole genome shotgun (WGS) entry which is preliminary data.</text>
</comment>
<organism evidence="4 5">
    <name type="scientific">Amycolatopsis pithecellobii</name>
    <dbReference type="NCBI Taxonomy" id="664692"/>
    <lineage>
        <taxon>Bacteria</taxon>
        <taxon>Bacillati</taxon>
        <taxon>Actinomycetota</taxon>
        <taxon>Actinomycetes</taxon>
        <taxon>Pseudonocardiales</taxon>
        <taxon>Pseudonocardiaceae</taxon>
        <taxon>Amycolatopsis</taxon>
    </lineage>
</organism>
<dbReference type="InterPro" id="IPR011032">
    <property type="entry name" value="GroES-like_sf"/>
</dbReference>
<evidence type="ECO:0000256" key="1">
    <source>
        <dbReference type="ARBA" id="ARBA00001947"/>
    </source>
</evidence>
<accession>A0A6N7YPC2</accession>
<dbReference type="SUPFAM" id="SSF50129">
    <property type="entry name" value="GroES-like"/>
    <property type="match status" value="1"/>
</dbReference>
<dbReference type="EMBL" id="WMBA01000007">
    <property type="protein sequence ID" value="MTD53728.1"/>
    <property type="molecule type" value="Genomic_DNA"/>
</dbReference>
<dbReference type="GO" id="GO:0016491">
    <property type="term" value="F:oxidoreductase activity"/>
    <property type="evidence" value="ECO:0007669"/>
    <property type="project" value="UniProtKB-KW"/>
</dbReference>
<dbReference type="InterPro" id="IPR020843">
    <property type="entry name" value="ER"/>
</dbReference>
<dbReference type="Gene3D" id="3.40.50.720">
    <property type="entry name" value="NAD(P)-binding Rossmann-like Domain"/>
    <property type="match status" value="1"/>
</dbReference>
<proteinExistence type="predicted"/>
<dbReference type="SUPFAM" id="SSF51735">
    <property type="entry name" value="NAD(P)-binding Rossmann-fold domains"/>
    <property type="match status" value="1"/>
</dbReference>
<evidence type="ECO:0000256" key="2">
    <source>
        <dbReference type="ARBA" id="ARBA00023002"/>
    </source>
</evidence>
<name>A0A6N7YPC2_9PSEU</name>
<dbReference type="Pfam" id="PF00107">
    <property type="entry name" value="ADH_zinc_N"/>
    <property type="match status" value="1"/>
</dbReference>
<reference evidence="4 5" key="1">
    <citation type="submission" date="2019-11" db="EMBL/GenBank/DDBJ databases">
        <title>Draft genome of Amycolatopsis RM579.</title>
        <authorList>
            <person name="Duangmal K."/>
            <person name="Mingma R."/>
        </authorList>
    </citation>
    <scope>NUCLEOTIDE SEQUENCE [LARGE SCALE GENOMIC DNA]</scope>
    <source>
        <strain evidence="4 5">RM579</strain>
    </source>
</reference>
<dbReference type="InterPro" id="IPR036291">
    <property type="entry name" value="NAD(P)-bd_dom_sf"/>
</dbReference>
<dbReference type="InterPro" id="IPR013154">
    <property type="entry name" value="ADH-like_N"/>
</dbReference>
<dbReference type="SMART" id="SM00829">
    <property type="entry name" value="PKS_ER"/>
    <property type="match status" value="1"/>
</dbReference>
<protein>
    <submittedName>
        <fullName evidence="4">Zinc-binding dehydrogenase</fullName>
    </submittedName>
</protein>
<evidence type="ECO:0000313" key="4">
    <source>
        <dbReference type="EMBL" id="MTD53728.1"/>
    </source>
</evidence>